<dbReference type="Pfam" id="PF20441">
    <property type="entry name" value="TerL_nuclease"/>
    <property type="match status" value="1"/>
</dbReference>
<dbReference type="EMBL" id="VSSQ01010082">
    <property type="protein sequence ID" value="MPM43383.1"/>
    <property type="molecule type" value="Genomic_DNA"/>
</dbReference>
<feature type="domain" description="Terminase large subunit-like endonuclease" evidence="1">
    <location>
        <begin position="4"/>
        <end position="245"/>
    </location>
</feature>
<dbReference type="AlphaFoldDB" id="A0A644ZXL6"/>
<organism evidence="2">
    <name type="scientific">bioreactor metagenome</name>
    <dbReference type="NCBI Taxonomy" id="1076179"/>
    <lineage>
        <taxon>unclassified sequences</taxon>
        <taxon>metagenomes</taxon>
        <taxon>ecological metagenomes</taxon>
    </lineage>
</organism>
<dbReference type="InterPro" id="IPR046462">
    <property type="entry name" value="TerL_nuclease"/>
</dbReference>
<reference evidence="2" key="1">
    <citation type="submission" date="2019-08" db="EMBL/GenBank/DDBJ databases">
        <authorList>
            <person name="Kucharzyk K."/>
            <person name="Murdoch R.W."/>
            <person name="Higgins S."/>
            <person name="Loffler F."/>
        </authorList>
    </citation>
    <scope>NUCLEOTIDE SEQUENCE</scope>
</reference>
<dbReference type="InterPro" id="IPR005021">
    <property type="entry name" value="Terminase_largesu-like"/>
</dbReference>
<comment type="caution">
    <text evidence="2">The sequence shown here is derived from an EMBL/GenBank/DDBJ whole genome shotgun (WGS) entry which is preliminary data.</text>
</comment>
<accession>A0A644ZXL6</accession>
<proteinExistence type="predicted"/>
<protein>
    <recommendedName>
        <fullName evidence="1">Terminase large subunit-like endonuclease domain-containing protein</fullName>
    </recommendedName>
</protein>
<dbReference type="PANTHER" id="PTHR41287:SF1">
    <property type="entry name" value="PROTEIN YMFN"/>
    <property type="match status" value="1"/>
</dbReference>
<evidence type="ECO:0000259" key="1">
    <source>
        <dbReference type="Pfam" id="PF20441"/>
    </source>
</evidence>
<evidence type="ECO:0000313" key="2">
    <source>
        <dbReference type="EMBL" id="MPM43383.1"/>
    </source>
</evidence>
<gene>
    <name evidence="2" type="ORF">SDC9_90056</name>
</gene>
<sequence>MLPFICRLNHKDDAHDEKNWQMANPSLPYLPDLMETIRKEYRDWVRNPVANSDFMTKRMNLPQTDIEMAVTDWENIAATNKPLPDLTGRKCITGLDYASISDFASVNLHFLVDDQRIDINHSWLCLKSKDLYRIKAPWREWAEQGLLTIVDDVEISPSLLANYLIEQGQKYQIVELALDWFRFTLVKRELELAGFSKERGNLYIVRPSDIMRVQPVIDSCFNNQRYVWGDNPVLRWATNNTKLNKSGRKTGEDTGNYYYAKIEAKSRKNDPFMAMVASQINEEKLREPEQVFDDLPVIVG</sequence>
<name>A0A644ZXL6_9ZZZZ</name>
<dbReference type="PANTHER" id="PTHR41287">
    <property type="match status" value="1"/>
</dbReference>
<dbReference type="GO" id="GO:0004519">
    <property type="term" value="F:endonuclease activity"/>
    <property type="evidence" value="ECO:0007669"/>
    <property type="project" value="InterPro"/>
</dbReference>